<evidence type="ECO:0000313" key="10">
    <source>
        <dbReference type="EMBL" id="MFL9923662.1"/>
    </source>
</evidence>
<keyword evidence="7 8" id="KW-0472">Membrane</keyword>
<keyword evidence="2" id="KW-1003">Cell membrane</keyword>
<feature type="transmembrane region" description="Helical" evidence="8">
    <location>
        <begin position="317"/>
        <end position="343"/>
    </location>
</feature>
<dbReference type="RefSeq" id="WP_408155513.1">
    <property type="nucleotide sequence ID" value="NZ_JAQQFM010000002.1"/>
</dbReference>
<keyword evidence="3" id="KW-0645">Protease</keyword>
<dbReference type="NCBIfam" id="TIGR02602">
    <property type="entry name" value="8TM_EpsH"/>
    <property type="match status" value="1"/>
</dbReference>
<comment type="caution">
    <text evidence="10">The sequence shown here is derived from an EMBL/GenBank/DDBJ whole genome shotgun (WGS) entry which is preliminary data.</text>
</comment>
<evidence type="ECO:0000256" key="2">
    <source>
        <dbReference type="ARBA" id="ARBA00022475"/>
    </source>
</evidence>
<feature type="transmembrane region" description="Helical" evidence="8">
    <location>
        <begin position="223"/>
        <end position="251"/>
    </location>
</feature>
<organism evidence="10 11">
    <name type="scientific">Herbaspirillum lusitanum</name>
    <dbReference type="NCBI Taxonomy" id="213312"/>
    <lineage>
        <taxon>Bacteria</taxon>
        <taxon>Pseudomonadati</taxon>
        <taxon>Pseudomonadota</taxon>
        <taxon>Betaproteobacteria</taxon>
        <taxon>Burkholderiales</taxon>
        <taxon>Oxalobacteraceae</taxon>
        <taxon>Herbaspirillum</taxon>
    </lineage>
</organism>
<feature type="transmembrane region" description="Helical" evidence="8">
    <location>
        <begin position="186"/>
        <end position="211"/>
    </location>
</feature>
<dbReference type="InterPro" id="IPR013426">
    <property type="entry name" value="EpsH-like"/>
</dbReference>
<gene>
    <name evidence="10" type="primary">xrtB</name>
    <name evidence="10" type="ORF">PQR62_05280</name>
</gene>
<dbReference type="NCBIfam" id="TIGR04178">
    <property type="entry name" value="exo_archaeo"/>
    <property type="match status" value="1"/>
</dbReference>
<comment type="subcellular location">
    <subcellularLocation>
        <location evidence="1">Cell membrane</location>
        <topology evidence="1">Multi-pass membrane protein</topology>
    </subcellularLocation>
</comment>
<dbReference type="InterPro" id="IPR054653">
    <property type="entry name" value="EpsI_type_B_pred"/>
</dbReference>
<feature type="transmembrane region" description="Helical" evidence="8">
    <location>
        <begin position="263"/>
        <end position="283"/>
    </location>
</feature>
<protein>
    <submittedName>
        <fullName evidence="10">Exosortase B</fullName>
    </submittedName>
</protein>
<keyword evidence="5" id="KW-0378">Hydrolase</keyword>
<dbReference type="NCBIfam" id="NF045609">
    <property type="entry name" value="EpsI_type_B"/>
    <property type="match status" value="1"/>
</dbReference>
<evidence type="ECO:0000313" key="11">
    <source>
        <dbReference type="Proteomes" id="UP001629246"/>
    </source>
</evidence>
<evidence type="ECO:0000256" key="5">
    <source>
        <dbReference type="ARBA" id="ARBA00022801"/>
    </source>
</evidence>
<dbReference type="Pfam" id="PF11984">
    <property type="entry name" value="DUF3485"/>
    <property type="match status" value="1"/>
</dbReference>
<reference evidence="10 11" key="1">
    <citation type="journal article" date="2024" name="Chem. Sci.">
        <title>Discovery of megapolipeptins by genome mining of a Burkholderiales bacteria collection.</title>
        <authorList>
            <person name="Paulo B.S."/>
            <person name="Recchia M.J.J."/>
            <person name="Lee S."/>
            <person name="Fergusson C.H."/>
            <person name="Romanowski S.B."/>
            <person name="Hernandez A."/>
            <person name="Krull N."/>
            <person name="Liu D.Y."/>
            <person name="Cavanagh H."/>
            <person name="Bos A."/>
            <person name="Gray C.A."/>
            <person name="Murphy B.T."/>
            <person name="Linington R.G."/>
            <person name="Eustaquio A.S."/>
        </authorList>
    </citation>
    <scope>NUCLEOTIDE SEQUENCE [LARGE SCALE GENOMIC DNA]</scope>
    <source>
        <strain evidence="10 11">RL21-008-BIB-A</strain>
    </source>
</reference>
<feature type="transmembrane region" description="Helical" evidence="8">
    <location>
        <begin position="48"/>
        <end position="65"/>
    </location>
</feature>
<evidence type="ECO:0000256" key="3">
    <source>
        <dbReference type="ARBA" id="ARBA00022670"/>
    </source>
</evidence>
<name>A0ABW9A5L1_9BURK</name>
<keyword evidence="11" id="KW-1185">Reference proteome</keyword>
<sequence>MAVEQTYPLHARSFSLSPWLAIVVGMAAMYVPSFIDLFHGAWGTERNGHGPIVLVVACCYLYVRVRQLLAEGLIERKPAPLAGALMLLFGLLCFALGRSQTVLLLEAGSLIPVLAGIILVFFGTRTCARLWFAFFFMLFMVPLPASIVDFLTQPLKIGVSYASEHLLYALGYPIARNGVILVIGQYQLLVADACAGLNSLFTLEALGLLYMNLVRHQSLMRNTVLALLIVPISFTANTIRVVALALITYYLGDAAGQGFLHGFAGMLLFMSALLLIMGVDSLLRMVVSYQARRKGLPEPEAMPAQFRKAKLRDADKGLFAISLKPAVLLALGMLVSVLAVHMLTPQLAPATKMAKFDSFVPKQFGDWREVPSPYLQVSLSVEDGTDRSADPLYDDVLSRTYVNSKGEQIMLALAYAREQQQDVKIHLPEVCYVAQGFALKNQSRLSLEQAAGKPPVTGHRFLAQNKNRLEAVSYWVRIGNAMPDGALATRLKIFRDGMSGIISDGILVRASSLLNDPEESADAYALQQRFLSDFENAMNGPHPGLLVPA</sequence>
<dbReference type="Pfam" id="PF09721">
    <property type="entry name" value="Exosortase_EpsH"/>
    <property type="match status" value="1"/>
</dbReference>
<accession>A0ABW9A5L1</accession>
<proteinExistence type="predicted"/>
<keyword evidence="6 8" id="KW-1133">Transmembrane helix</keyword>
<feature type="transmembrane region" description="Helical" evidence="8">
    <location>
        <begin position="77"/>
        <end position="97"/>
    </location>
</feature>
<dbReference type="NCBIfam" id="TIGR03113">
    <property type="entry name" value="exosort_XrtB"/>
    <property type="match status" value="1"/>
</dbReference>
<evidence type="ECO:0000256" key="6">
    <source>
        <dbReference type="ARBA" id="ARBA00022989"/>
    </source>
</evidence>
<feature type="transmembrane region" description="Helical" evidence="8">
    <location>
        <begin position="20"/>
        <end position="42"/>
    </location>
</feature>
<dbReference type="NCBIfam" id="TIGR02914">
    <property type="entry name" value="EpsI_fam"/>
    <property type="match status" value="1"/>
</dbReference>
<evidence type="ECO:0000259" key="9">
    <source>
        <dbReference type="Pfam" id="PF11984"/>
    </source>
</evidence>
<feature type="transmembrane region" description="Helical" evidence="8">
    <location>
        <begin position="103"/>
        <end position="123"/>
    </location>
</feature>
<feature type="transmembrane region" description="Helical" evidence="8">
    <location>
        <begin position="130"/>
        <end position="151"/>
    </location>
</feature>
<dbReference type="Proteomes" id="UP001629246">
    <property type="component" value="Unassembled WGS sequence"/>
</dbReference>
<keyword evidence="4 8" id="KW-0812">Transmembrane</keyword>
<evidence type="ECO:0000256" key="4">
    <source>
        <dbReference type="ARBA" id="ARBA00022692"/>
    </source>
</evidence>
<dbReference type="InterPro" id="IPR019127">
    <property type="entry name" value="Exosortase"/>
</dbReference>
<evidence type="ECO:0000256" key="7">
    <source>
        <dbReference type="ARBA" id="ARBA00023136"/>
    </source>
</evidence>
<evidence type="ECO:0000256" key="1">
    <source>
        <dbReference type="ARBA" id="ARBA00004651"/>
    </source>
</evidence>
<dbReference type="EMBL" id="JAQQFM010000002">
    <property type="protein sequence ID" value="MFL9923662.1"/>
    <property type="molecule type" value="Genomic_DNA"/>
</dbReference>
<dbReference type="InterPro" id="IPR026392">
    <property type="entry name" value="Exo/Archaeosortase_dom"/>
</dbReference>
<evidence type="ECO:0000256" key="8">
    <source>
        <dbReference type="SAM" id="Phobius"/>
    </source>
</evidence>
<feature type="domain" description="Methanolan biosynthesis EpsI" evidence="9">
    <location>
        <begin position="328"/>
        <end position="538"/>
    </location>
</feature>
<dbReference type="InterPro" id="IPR014263">
    <property type="entry name" value="Methanolan_biosynth_EpsI"/>
</dbReference>
<dbReference type="InterPro" id="IPR017544">
    <property type="entry name" value="Exosortase-2"/>
</dbReference>